<proteinExistence type="predicted"/>
<protein>
    <submittedName>
        <fullName evidence="2">Uncharacterized protein</fullName>
    </submittedName>
</protein>
<name>A0ABY2H7I3_9HYPO</name>
<dbReference type="EMBL" id="PPTA01000005">
    <property type="protein sequence ID" value="TFB03325.1"/>
    <property type="molecule type" value="Genomic_DNA"/>
</dbReference>
<reference evidence="2 3" key="1">
    <citation type="submission" date="2018-01" db="EMBL/GenBank/DDBJ databases">
        <title>Genome characterization of the sugarcane-associated fungus Trichoderma ghanense CCMA-1212 and their application in lignocelulose bioconversion.</title>
        <authorList>
            <person name="Steindorff A.S."/>
            <person name="Mendes T.D."/>
            <person name="Vilela E.S.D."/>
            <person name="Rodrigues D.S."/>
            <person name="Formighieri E.F."/>
            <person name="Melo I.S."/>
            <person name="Favaro L.C.L."/>
        </authorList>
    </citation>
    <scope>NUCLEOTIDE SEQUENCE [LARGE SCALE GENOMIC DNA]</scope>
    <source>
        <strain evidence="2 3">CCMA-1212</strain>
    </source>
</reference>
<dbReference type="RefSeq" id="XP_073559526.1">
    <property type="nucleotide sequence ID" value="XM_073701535.1"/>
</dbReference>
<feature type="region of interest" description="Disordered" evidence="1">
    <location>
        <begin position="1"/>
        <end position="143"/>
    </location>
</feature>
<accession>A0ABY2H7I3</accession>
<organism evidence="2 3">
    <name type="scientific">Trichoderma ghanense</name>
    <dbReference type="NCBI Taxonomy" id="65468"/>
    <lineage>
        <taxon>Eukaryota</taxon>
        <taxon>Fungi</taxon>
        <taxon>Dikarya</taxon>
        <taxon>Ascomycota</taxon>
        <taxon>Pezizomycotina</taxon>
        <taxon>Sordariomycetes</taxon>
        <taxon>Hypocreomycetidae</taxon>
        <taxon>Hypocreales</taxon>
        <taxon>Hypocreaceae</taxon>
        <taxon>Trichoderma</taxon>
    </lineage>
</organism>
<keyword evidence="3" id="KW-1185">Reference proteome</keyword>
<feature type="region of interest" description="Disordered" evidence="1">
    <location>
        <begin position="161"/>
        <end position="194"/>
    </location>
</feature>
<feature type="compositionally biased region" description="Polar residues" evidence="1">
    <location>
        <begin position="87"/>
        <end position="103"/>
    </location>
</feature>
<dbReference type="GeneID" id="300575985"/>
<dbReference type="Proteomes" id="UP001642720">
    <property type="component" value="Unassembled WGS sequence"/>
</dbReference>
<feature type="compositionally biased region" description="Low complexity" evidence="1">
    <location>
        <begin position="118"/>
        <end position="138"/>
    </location>
</feature>
<sequence length="452" mass="49888">MLHHLSLPSLRSAQSSGSVVPAKPLPRKSSGLFSTSLSKLSPRSRSCSPEATKPPASVDLDSDEDDPKPRQPSKLTPIASEEEAPNASRSSTWGARPWHQSTLLPAPRKGNPIHSRYPDSSLSGSRSDSSPRASSESSENFQGLMGDLKLDALDSDASILGDFGRQQRTTSSSYPSHGKASTRIQSPESMHRPNRLSFTNLSRYGRANDRLSNLRSTLTSDESYDMTMTTTASDALAEADTAIAEWQDQQRLRPAEASFHRSPLLLGSTEILPGDSASQQPSPSGARLLSGTPGSATGRLTWRSGDPMKNQYDGIHEANNRRQSPDSTRQPPCTPANQDPQRPSKRKASIFSLHSRTGSLSKHRKSGLRQWASSVYQQGSKRLATRLKWIRPARRDRGLFESWRRRRRGTSQEPSSPCREKAERTVEHRVCATAGWWDEGVSRFQAPDYMNF</sequence>
<comment type="caution">
    <text evidence="2">The sequence shown here is derived from an EMBL/GenBank/DDBJ whole genome shotgun (WGS) entry which is preliminary data.</text>
</comment>
<gene>
    <name evidence="2" type="ORF">CCMA1212_004219</name>
</gene>
<feature type="compositionally biased region" description="Basic and acidic residues" evidence="1">
    <location>
        <begin position="314"/>
        <end position="324"/>
    </location>
</feature>
<feature type="compositionally biased region" description="Polar residues" evidence="1">
    <location>
        <begin position="325"/>
        <end position="341"/>
    </location>
</feature>
<evidence type="ECO:0000313" key="2">
    <source>
        <dbReference type="EMBL" id="TFB03325.1"/>
    </source>
</evidence>
<feature type="region of interest" description="Disordered" evidence="1">
    <location>
        <begin position="270"/>
        <end position="348"/>
    </location>
</feature>
<feature type="compositionally biased region" description="Polar residues" evidence="1">
    <location>
        <begin position="9"/>
        <end position="18"/>
    </location>
</feature>
<evidence type="ECO:0000256" key="1">
    <source>
        <dbReference type="SAM" id="MobiDB-lite"/>
    </source>
</evidence>
<evidence type="ECO:0000313" key="3">
    <source>
        <dbReference type="Proteomes" id="UP001642720"/>
    </source>
</evidence>
<feature type="compositionally biased region" description="Polar residues" evidence="1">
    <location>
        <begin position="166"/>
        <end position="175"/>
    </location>
</feature>
<feature type="compositionally biased region" description="Polar residues" evidence="1">
    <location>
        <begin position="31"/>
        <end position="49"/>
    </location>
</feature>